<dbReference type="PANTHER" id="PTHR48027">
    <property type="entry name" value="HETEROGENEOUS NUCLEAR RIBONUCLEOPROTEIN 87F-RELATED"/>
    <property type="match status" value="1"/>
</dbReference>
<sequence>MDIYVGNLPYTATEEEVTDLFAPYSPVERVKIITDRETGRSKGFAFVTLGDQSQLNASIEALDGQDFQGRALRVNASEPKEPRSGGFRGNGGGGNSGGGYGGDRRGGGGGGYGGERRGGGGYGGDRRGGGGYGGDRRGGGGYKGGRNNNDDWG</sequence>
<gene>
    <name evidence="4" type="ORF">ACFSSA_14660</name>
</gene>
<keyword evidence="1" id="KW-0694">RNA-binding</keyword>
<evidence type="ECO:0000259" key="3">
    <source>
        <dbReference type="PROSITE" id="PS50102"/>
    </source>
</evidence>
<dbReference type="PROSITE" id="PS50102">
    <property type="entry name" value="RRM"/>
    <property type="match status" value="1"/>
</dbReference>
<dbReference type="InterPro" id="IPR052462">
    <property type="entry name" value="SLIRP/GR-RBP-like"/>
</dbReference>
<dbReference type="RefSeq" id="WP_386821323.1">
    <property type="nucleotide sequence ID" value="NZ_JBHUIT010000034.1"/>
</dbReference>
<name>A0ABW5DEW4_9BACT</name>
<evidence type="ECO:0000313" key="4">
    <source>
        <dbReference type="EMBL" id="MFD2257920.1"/>
    </source>
</evidence>
<dbReference type="InterPro" id="IPR048289">
    <property type="entry name" value="RRM2_NsCP33-like"/>
</dbReference>
<feature type="compositionally biased region" description="Gly residues" evidence="2">
    <location>
        <begin position="86"/>
        <end position="113"/>
    </location>
</feature>
<dbReference type="EMBL" id="JBHUIT010000034">
    <property type="protein sequence ID" value="MFD2257920.1"/>
    <property type="molecule type" value="Genomic_DNA"/>
</dbReference>
<keyword evidence="5" id="KW-1185">Reference proteome</keyword>
<dbReference type="InterPro" id="IPR012677">
    <property type="entry name" value="Nucleotide-bd_a/b_plait_sf"/>
</dbReference>
<dbReference type="Pfam" id="PF00076">
    <property type="entry name" value="RRM_1"/>
    <property type="match status" value="1"/>
</dbReference>
<evidence type="ECO:0000313" key="5">
    <source>
        <dbReference type="Proteomes" id="UP001597375"/>
    </source>
</evidence>
<evidence type="ECO:0000256" key="2">
    <source>
        <dbReference type="SAM" id="MobiDB-lite"/>
    </source>
</evidence>
<organism evidence="4 5">
    <name type="scientific">Luteolibacter algae</name>
    <dbReference type="NCBI Taxonomy" id="454151"/>
    <lineage>
        <taxon>Bacteria</taxon>
        <taxon>Pseudomonadati</taxon>
        <taxon>Verrucomicrobiota</taxon>
        <taxon>Verrucomicrobiia</taxon>
        <taxon>Verrucomicrobiales</taxon>
        <taxon>Verrucomicrobiaceae</taxon>
        <taxon>Luteolibacter</taxon>
    </lineage>
</organism>
<dbReference type="InterPro" id="IPR035979">
    <property type="entry name" value="RBD_domain_sf"/>
</dbReference>
<dbReference type="Gene3D" id="3.30.70.330">
    <property type="match status" value="1"/>
</dbReference>
<protein>
    <submittedName>
        <fullName evidence="4">RNA recognition motif domain-containing protein</fullName>
    </submittedName>
</protein>
<accession>A0ABW5DEW4</accession>
<evidence type="ECO:0000256" key="1">
    <source>
        <dbReference type="ARBA" id="ARBA00022884"/>
    </source>
</evidence>
<dbReference type="SMART" id="SM00360">
    <property type="entry name" value="RRM"/>
    <property type="match status" value="1"/>
</dbReference>
<dbReference type="Proteomes" id="UP001597375">
    <property type="component" value="Unassembled WGS sequence"/>
</dbReference>
<reference evidence="5" key="1">
    <citation type="journal article" date="2019" name="Int. J. Syst. Evol. Microbiol.">
        <title>The Global Catalogue of Microorganisms (GCM) 10K type strain sequencing project: providing services to taxonomists for standard genome sequencing and annotation.</title>
        <authorList>
            <consortium name="The Broad Institute Genomics Platform"/>
            <consortium name="The Broad Institute Genome Sequencing Center for Infectious Disease"/>
            <person name="Wu L."/>
            <person name="Ma J."/>
        </authorList>
    </citation>
    <scope>NUCLEOTIDE SEQUENCE [LARGE SCALE GENOMIC DNA]</scope>
    <source>
        <strain evidence="5">CGMCC 4.7106</strain>
    </source>
</reference>
<dbReference type="InterPro" id="IPR000504">
    <property type="entry name" value="RRM_dom"/>
</dbReference>
<comment type="caution">
    <text evidence="4">The sequence shown here is derived from an EMBL/GenBank/DDBJ whole genome shotgun (WGS) entry which is preliminary data.</text>
</comment>
<feature type="compositionally biased region" description="Basic and acidic residues" evidence="2">
    <location>
        <begin position="114"/>
        <end position="138"/>
    </location>
</feature>
<feature type="region of interest" description="Disordered" evidence="2">
    <location>
        <begin position="72"/>
        <end position="153"/>
    </location>
</feature>
<feature type="domain" description="RRM" evidence="3">
    <location>
        <begin position="1"/>
        <end position="79"/>
    </location>
</feature>
<dbReference type="SUPFAM" id="SSF54928">
    <property type="entry name" value="RNA-binding domain, RBD"/>
    <property type="match status" value="1"/>
</dbReference>
<proteinExistence type="predicted"/>
<dbReference type="CDD" id="cd21608">
    <property type="entry name" value="RRM2_NsCP33_like"/>
    <property type="match status" value="1"/>
</dbReference>